<dbReference type="InterPro" id="IPR029787">
    <property type="entry name" value="Nucleotide_cyclase"/>
</dbReference>
<dbReference type="Proteomes" id="UP000180215">
    <property type="component" value="Unassembled WGS sequence"/>
</dbReference>
<dbReference type="EMBL" id="MNAO01000366">
    <property type="protein sequence ID" value="OHV15023.1"/>
    <property type="molecule type" value="Genomic_DNA"/>
</dbReference>
<dbReference type="SUPFAM" id="SSF55073">
    <property type="entry name" value="Nucleotide cyclase"/>
    <property type="match status" value="1"/>
</dbReference>
<dbReference type="NCBIfam" id="TIGR00254">
    <property type="entry name" value="GGDEF"/>
    <property type="match status" value="1"/>
</dbReference>
<name>A0A1S1NWD5_METEX</name>
<dbReference type="AlphaFoldDB" id="A0A1S1NWD5"/>
<proteinExistence type="predicted"/>
<dbReference type="SMART" id="SM00267">
    <property type="entry name" value="GGDEF"/>
    <property type="match status" value="1"/>
</dbReference>
<organism evidence="2 3">
    <name type="scientific">Methylorubrum extorquens</name>
    <name type="common">Methylobacterium dichloromethanicum</name>
    <name type="synonym">Methylobacterium extorquens</name>
    <dbReference type="NCBI Taxonomy" id="408"/>
    <lineage>
        <taxon>Bacteria</taxon>
        <taxon>Pseudomonadati</taxon>
        <taxon>Pseudomonadota</taxon>
        <taxon>Alphaproteobacteria</taxon>
        <taxon>Hyphomicrobiales</taxon>
        <taxon>Methylobacteriaceae</taxon>
        <taxon>Methylorubrum</taxon>
    </lineage>
</organism>
<reference evidence="2 3" key="1">
    <citation type="submission" date="2016-10" db="EMBL/GenBank/DDBJ databases">
        <title>Draft genome sequence of Methylobacterium extorquens CP3, a seed endophyte of Crotalaria pumila with plant growth-promoting and metal tolerance properties.</title>
        <authorList>
            <person name="Sanchez-Lopez A.S."/>
            <person name="Van Hamme J.D."/>
            <person name="Thijs S."/>
            <person name="Mcammond B.M."/>
            <person name="Stevens V."/>
            <person name="Gonzalez-Chavez M.D.C."/>
            <person name="Vangronsveld J."/>
        </authorList>
    </citation>
    <scope>NUCLEOTIDE SEQUENCE [LARGE SCALE GENOMIC DNA]</scope>
    <source>
        <strain evidence="2 3">CP3</strain>
    </source>
</reference>
<feature type="domain" description="GGDEF" evidence="1">
    <location>
        <begin position="205"/>
        <end position="338"/>
    </location>
</feature>
<dbReference type="PANTHER" id="PTHR46663:SF2">
    <property type="entry name" value="GGDEF DOMAIN-CONTAINING PROTEIN"/>
    <property type="match status" value="1"/>
</dbReference>
<dbReference type="Gene3D" id="3.30.70.270">
    <property type="match status" value="1"/>
</dbReference>
<evidence type="ECO:0000313" key="2">
    <source>
        <dbReference type="EMBL" id="OHV15023.1"/>
    </source>
</evidence>
<dbReference type="InterPro" id="IPR043128">
    <property type="entry name" value="Rev_trsase/Diguanyl_cyclase"/>
</dbReference>
<dbReference type="InterPro" id="IPR000160">
    <property type="entry name" value="GGDEF_dom"/>
</dbReference>
<dbReference type="InterPro" id="IPR052163">
    <property type="entry name" value="DGC-Regulatory_Protein"/>
</dbReference>
<gene>
    <name evidence="2" type="ORF">BK022_22105</name>
</gene>
<evidence type="ECO:0000259" key="1">
    <source>
        <dbReference type="PROSITE" id="PS50887"/>
    </source>
</evidence>
<comment type="caution">
    <text evidence="2">The sequence shown here is derived from an EMBL/GenBank/DDBJ whole genome shotgun (WGS) entry which is preliminary data.</text>
</comment>
<sequence>MGTALASLAVLRVPTPAMLAWFCADLALTLVRLTTMLVMRRTLHNSGQRSGGWLPLTDLYVLSSLLWCAQIGCGVGLCMASADPVLVPFACLVTTGLVGGLSARNPGAPRTTLVQMISVVVPFTAGAILDGQPWFLPLCAMAPLYLVAVAALNRRLHVDYVTLLCTERALRHQALHCGLTGLPNRTYFNQVLTAVSAGRKDGREHAVALLYLDLDGFKLVNDTYGHAAGDVLLQQVAIRLRDVIMVTDVIARLGGDEFAVLLTGRRAASAERVAGVVIAAVGLPYDLGQGTLASIGVSIGIAECDSCIPDSHVLLVHADRALYTAKKRGKGTFHRARFVRADDGGTERAIA</sequence>
<protein>
    <recommendedName>
        <fullName evidence="1">GGDEF domain-containing protein</fullName>
    </recommendedName>
</protein>
<accession>A0A1S1NWD5</accession>
<dbReference type="PANTHER" id="PTHR46663">
    <property type="entry name" value="DIGUANYLATE CYCLASE DGCT-RELATED"/>
    <property type="match status" value="1"/>
</dbReference>
<dbReference type="CDD" id="cd01949">
    <property type="entry name" value="GGDEF"/>
    <property type="match status" value="1"/>
</dbReference>
<dbReference type="PROSITE" id="PS50887">
    <property type="entry name" value="GGDEF"/>
    <property type="match status" value="1"/>
</dbReference>
<evidence type="ECO:0000313" key="3">
    <source>
        <dbReference type="Proteomes" id="UP000180215"/>
    </source>
</evidence>
<dbReference type="Pfam" id="PF00990">
    <property type="entry name" value="GGDEF"/>
    <property type="match status" value="1"/>
</dbReference>